<dbReference type="GO" id="GO:0003824">
    <property type="term" value="F:catalytic activity"/>
    <property type="evidence" value="ECO:0007669"/>
    <property type="project" value="InterPro"/>
</dbReference>
<dbReference type="Gene3D" id="3.80.30.20">
    <property type="entry name" value="tm_1862 like domain"/>
    <property type="match status" value="1"/>
</dbReference>
<evidence type="ECO:0000313" key="9">
    <source>
        <dbReference type="EMBL" id="KAB7889644.1"/>
    </source>
</evidence>
<evidence type="ECO:0000313" key="10">
    <source>
        <dbReference type="Proteomes" id="UP000461010"/>
    </source>
</evidence>
<keyword evidence="3" id="KW-0479">Metal-binding</keyword>
<evidence type="ECO:0000256" key="3">
    <source>
        <dbReference type="ARBA" id="ARBA00022723"/>
    </source>
</evidence>
<feature type="domain" description="Radical SAM core" evidence="7">
    <location>
        <begin position="9"/>
        <end position="251"/>
    </location>
</feature>
<keyword evidence="2" id="KW-0949">S-adenosyl-L-methionine</keyword>
<evidence type="ECO:0000256" key="6">
    <source>
        <dbReference type="SAM" id="Coils"/>
    </source>
</evidence>
<evidence type="ECO:0000259" key="7">
    <source>
        <dbReference type="PROSITE" id="PS51918"/>
    </source>
</evidence>
<dbReference type="InterPro" id="IPR051198">
    <property type="entry name" value="BchE-like"/>
</dbReference>
<dbReference type="SFLD" id="SFLDG01095">
    <property type="entry name" value="Uncharacterised_Radical_SAM_Su"/>
    <property type="match status" value="1"/>
</dbReference>
<accession>A0A6L4WTY5</accession>
<dbReference type="InterPro" id="IPR058240">
    <property type="entry name" value="rSAM_sf"/>
</dbReference>
<dbReference type="SUPFAM" id="SSF102114">
    <property type="entry name" value="Radical SAM enzymes"/>
    <property type="match status" value="1"/>
</dbReference>
<dbReference type="RefSeq" id="WP_152191437.1">
    <property type="nucleotide sequence ID" value="NZ_WFKJ01000043.1"/>
</dbReference>
<dbReference type="GO" id="GO:0051536">
    <property type="term" value="F:iron-sulfur cluster binding"/>
    <property type="evidence" value="ECO:0007669"/>
    <property type="project" value="UniProtKB-KW"/>
</dbReference>
<dbReference type="SFLD" id="SFLDG01082">
    <property type="entry name" value="B12-binding_domain_containing"/>
    <property type="match status" value="1"/>
</dbReference>
<organism evidence="9 11">
    <name type="scientific">Poseidonibacter ostreae</name>
    <dbReference type="NCBI Taxonomy" id="2654171"/>
    <lineage>
        <taxon>Bacteria</taxon>
        <taxon>Pseudomonadati</taxon>
        <taxon>Campylobacterota</taxon>
        <taxon>Epsilonproteobacteria</taxon>
        <taxon>Campylobacterales</taxon>
        <taxon>Arcobacteraceae</taxon>
        <taxon>Poseidonibacter</taxon>
    </lineage>
</organism>
<dbReference type="Proteomes" id="UP000472839">
    <property type="component" value="Unassembled WGS sequence"/>
</dbReference>
<dbReference type="Pfam" id="PF04055">
    <property type="entry name" value="Radical_SAM"/>
    <property type="match status" value="1"/>
</dbReference>
<name>A0A6L4WTY5_9BACT</name>
<gene>
    <name evidence="8" type="ORF">GBG18_12170</name>
    <name evidence="9" type="ORF">GBG19_05400</name>
</gene>
<dbReference type="InterPro" id="IPR023404">
    <property type="entry name" value="rSAM_horseshoe"/>
</dbReference>
<dbReference type="Proteomes" id="UP000461010">
    <property type="component" value="Unassembled WGS sequence"/>
</dbReference>
<dbReference type="GO" id="GO:0046872">
    <property type="term" value="F:metal ion binding"/>
    <property type="evidence" value="ECO:0007669"/>
    <property type="project" value="UniProtKB-KW"/>
</dbReference>
<dbReference type="AlphaFoldDB" id="A0A6L4WTY5"/>
<comment type="caution">
    <text evidence="9">The sequence shown here is derived from an EMBL/GenBank/DDBJ whole genome shotgun (WGS) entry which is preliminary data.</text>
</comment>
<keyword evidence="10" id="KW-1185">Reference proteome</keyword>
<dbReference type="PROSITE" id="PS51918">
    <property type="entry name" value="RADICAL_SAM"/>
    <property type="match status" value="1"/>
</dbReference>
<protein>
    <submittedName>
        <fullName evidence="9">Radical SAM protein</fullName>
    </submittedName>
</protein>
<dbReference type="SFLD" id="SFLDS00029">
    <property type="entry name" value="Radical_SAM"/>
    <property type="match status" value="1"/>
</dbReference>
<keyword evidence="6" id="KW-0175">Coiled coil</keyword>
<dbReference type="EMBL" id="WFKK01000011">
    <property type="protein sequence ID" value="KAB7889644.1"/>
    <property type="molecule type" value="Genomic_DNA"/>
</dbReference>
<comment type="cofactor">
    <cofactor evidence="1">
        <name>[4Fe-4S] cluster</name>
        <dbReference type="ChEBI" id="CHEBI:49883"/>
    </cofactor>
</comment>
<proteinExistence type="predicted"/>
<evidence type="ECO:0000256" key="2">
    <source>
        <dbReference type="ARBA" id="ARBA00022691"/>
    </source>
</evidence>
<sequence length="293" mass="33474">MKFTGITYRPPPESNTMLLQVTAGCAHNNCTYCSMYTNVKFKVENIEQIEKDLQEAKRIYEAQKRIFLVNGDAFVLSAKKLKIISNKILEYFPMMETISMYSSIRNIMTKTDEELKELREDYKINDLWVGVETGDADILKSFNKGYTMDDTYTQLHRLNKVGIDYNCKLMLGTGGTGKGIEVAKKTAKLINETKPKMVRETTLGFFEGTQLLSDVDNGVFTPASELEILEEQKKLIELIDVEDIHFASNHHINAVSVQGYLPIQRQRMIDSIDYFINISDKSFLNSVSKRQSV</sequence>
<dbReference type="InterPro" id="IPR007197">
    <property type="entry name" value="rSAM"/>
</dbReference>
<evidence type="ECO:0000256" key="5">
    <source>
        <dbReference type="ARBA" id="ARBA00023014"/>
    </source>
</evidence>
<evidence type="ECO:0000313" key="8">
    <source>
        <dbReference type="EMBL" id="KAB7888865.1"/>
    </source>
</evidence>
<dbReference type="PANTHER" id="PTHR43409">
    <property type="entry name" value="ANAEROBIC MAGNESIUM-PROTOPORPHYRIN IX MONOMETHYL ESTER CYCLASE-RELATED"/>
    <property type="match status" value="1"/>
</dbReference>
<keyword evidence="4" id="KW-0408">Iron</keyword>
<evidence type="ECO:0000313" key="11">
    <source>
        <dbReference type="Proteomes" id="UP000472839"/>
    </source>
</evidence>
<dbReference type="EMBL" id="WFKJ01000043">
    <property type="protein sequence ID" value="KAB7888865.1"/>
    <property type="molecule type" value="Genomic_DNA"/>
</dbReference>
<dbReference type="InterPro" id="IPR006638">
    <property type="entry name" value="Elp3/MiaA/NifB-like_rSAM"/>
</dbReference>
<dbReference type="SMART" id="SM00729">
    <property type="entry name" value="Elp3"/>
    <property type="match status" value="1"/>
</dbReference>
<feature type="coiled-coil region" evidence="6">
    <location>
        <begin position="39"/>
        <end position="66"/>
    </location>
</feature>
<dbReference type="CDD" id="cd01335">
    <property type="entry name" value="Radical_SAM"/>
    <property type="match status" value="1"/>
</dbReference>
<reference evidence="10 11" key="1">
    <citation type="submission" date="2019-10" db="EMBL/GenBank/DDBJ databases">
        <title>Poseidonibacter ostreae sp. nov., isolated from the gut of the Ostrea denselamellosa.</title>
        <authorList>
            <person name="Choi A."/>
        </authorList>
    </citation>
    <scope>NUCLEOTIDE SEQUENCE [LARGE SCALE GENOMIC DNA]</scope>
    <source>
        <strain evidence="9 11">SJOD-M-33</strain>
        <strain evidence="8 10">SJOD-M-5</strain>
    </source>
</reference>
<keyword evidence="5" id="KW-0411">Iron-sulfur</keyword>
<dbReference type="PROSITE" id="PS51257">
    <property type="entry name" value="PROKAR_LIPOPROTEIN"/>
    <property type="match status" value="1"/>
</dbReference>
<evidence type="ECO:0000256" key="1">
    <source>
        <dbReference type="ARBA" id="ARBA00001966"/>
    </source>
</evidence>
<evidence type="ECO:0000256" key="4">
    <source>
        <dbReference type="ARBA" id="ARBA00023004"/>
    </source>
</evidence>
<dbReference type="PANTHER" id="PTHR43409:SF4">
    <property type="entry name" value="RADICAL SAM SUPERFAMILY PROTEIN"/>
    <property type="match status" value="1"/>
</dbReference>